<evidence type="ECO:0000313" key="2">
    <source>
        <dbReference type="EMBL" id="KAG7305601.1"/>
    </source>
</evidence>
<accession>A0ABQ7QK80</accession>
<reference evidence="2 3" key="1">
    <citation type="submission" date="2021-06" db="EMBL/GenBank/DDBJ databases">
        <title>A haploid diamondback moth (Plutella xylostella L.) genome assembly resolves 31 chromosomes and identifies a diamide resistance mutation.</title>
        <authorList>
            <person name="Ward C.M."/>
            <person name="Perry K.D."/>
            <person name="Baker G."/>
            <person name="Powis K."/>
            <person name="Heckel D.G."/>
            <person name="Baxter S.W."/>
        </authorList>
    </citation>
    <scope>NUCLEOTIDE SEQUENCE [LARGE SCALE GENOMIC DNA]</scope>
    <source>
        <strain evidence="2 3">LV</strain>
        <tissue evidence="2">Single pupa</tissue>
    </source>
</reference>
<comment type="caution">
    <text evidence="2">The sequence shown here is derived from an EMBL/GenBank/DDBJ whole genome shotgun (WGS) entry which is preliminary data.</text>
</comment>
<name>A0ABQ7QK80_PLUXY</name>
<dbReference type="EMBL" id="JAHIBW010000013">
    <property type="protein sequence ID" value="KAG7305601.1"/>
    <property type="molecule type" value="Genomic_DNA"/>
</dbReference>
<feature type="compositionally biased region" description="Basic and acidic residues" evidence="1">
    <location>
        <begin position="58"/>
        <end position="68"/>
    </location>
</feature>
<evidence type="ECO:0000256" key="1">
    <source>
        <dbReference type="SAM" id="MobiDB-lite"/>
    </source>
</evidence>
<feature type="compositionally biased region" description="Pro residues" evidence="1">
    <location>
        <begin position="88"/>
        <end position="100"/>
    </location>
</feature>
<keyword evidence="3" id="KW-1185">Reference proteome</keyword>
<sequence>MYGSQGGEELPRYAGSPQRQASPFPLESMNRRYYRRNRNSKGEEVFTAETSTLARRPRRDEFVPDARNGRHGIANGAATGSERSCDSPPEPAPPEVPPRGPSLHVTLRHRPAQPEPPTDADRLYLSEGQWDVSLRVSAHISVTYRAFAFANSRSTG</sequence>
<feature type="region of interest" description="Disordered" evidence="1">
    <location>
        <begin position="1"/>
        <end position="121"/>
    </location>
</feature>
<organism evidence="2 3">
    <name type="scientific">Plutella xylostella</name>
    <name type="common">Diamondback moth</name>
    <name type="synonym">Plutella maculipennis</name>
    <dbReference type="NCBI Taxonomy" id="51655"/>
    <lineage>
        <taxon>Eukaryota</taxon>
        <taxon>Metazoa</taxon>
        <taxon>Ecdysozoa</taxon>
        <taxon>Arthropoda</taxon>
        <taxon>Hexapoda</taxon>
        <taxon>Insecta</taxon>
        <taxon>Pterygota</taxon>
        <taxon>Neoptera</taxon>
        <taxon>Endopterygota</taxon>
        <taxon>Lepidoptera</taxon>
        <taxon>Glossata</taxon>
        <taxon>Ditrysia</taxon>
        <taxon>Yponomeutoidea</taxon>
        <taxon>Plutellidae</taxon>
        <taxon>Plutella</taxon>
    </lineage>
</organism>
<protein>
    <submittedName>
        <fullName evidence="2">Uncharacterized protein</fullName>
    </submittedName>
</protein>
<dbReference type="Proteomes" id="UP000823941">
    <property type="component" value="Chromosome 13"/>
</dbReference>
<gene>
    <name evidence="2" type="ORF">JYU34_009691</name>
</gene>
<evidence type="ECO:0000313" key="3">
    <source>
        <dbReference type="Proteomes" id="UP000823941"/>
    </source>
</evidence>
<proteinExistence type="predicted"/>